<reference evidence="2" key="1">
    <citation type="journal article" date="2019" name="Int. J. Syst. Evol. Microbiol.">
        <title>The Global Catalogue of Microorganisms (GCM) 10K type strain sequencing project: providing services to taxonomists for standard genome sequencing and annotation.</title>
        <authorList>
            <consortium name="The Broad Institute Genomics Platform"/>
            <consortium name="The Broad Institute Genome Sequencing Center for Infectious Disease"/>
            <person name="Wu L."/>
            <person name="Ma J."/>
        </authorList>
    </citation>
    <scope>NUCLEOTIDE SEQUENCE [LARGE SCALE GENOMIC DNA]</scope>
    <source>
        <strain evidence="2">CGMCC 1.12477</strain>
    </source>
</reference>
<dbReference type="Proteomes" id="UP001597351">
    <property type="component" value="Unassembled WGS sequence"/>
</dbReference>
<keyword evidence="2" id="KW-1185">Reference proteome</keyword>
<protein>
    <submittedName>
        <fullName evidence="1">Uncharacterized protein</fullName>
    </submittedName>
</protein>
<sequence>MKRLTKTTRVELDREAYDEGLEITATLSEFCAQHHHRMPGQYWRDPMSRARDYVARFRPPWS</sequence>
<dbReference type="RefSeq" id="WP_343920434.1">
    <property type="nucleotide sequence ID" value="NZ_BAAAJT010000002.1"/>
</dbReference>
<accession>A0ABW4TPC4</accession>
<comment type="caution">
    <text evidence="1">The sequence shown here is derived from an EMBL/GenBank/DDBJ whole genome shotgun (WGS) entry which is preliminary data.</text>
</comment>
<gene>
    <name evidence="1" type="ORF">ACFSDE_16525</name>
</gene>
<evidence type="ECO:0000313" key="2">
    <source>
        <dbReference type="Proteomes" id="UP001597351"/>
    </source>
</evidence>
<evidence type="ECO:0000313" key="1">
    <source>
        <dbReference type="EMBL" id="MFD1948410.1"/>
    </source>
</evidence>
<name>A0ABW4TPC4_9ACTN</name>
<dbReference type="EMBL" id="JBHUGD010000003">
    <property type="protein sequence ID" value="MFD1948410.1"/>
    <property type="molecule type" value="Genomic_DNA"/>
</dbReference>
<organism evidence="1 2">
    <name type="scientific">Nocardioides aestuarii</name>
    <dbReference type="NCBI Taxonomy" id="252231"/>
    <lineage>
        <taxon>Bacteria</taxon>
        <taxon>Bacillati</taxon>
        <taxon>Actinomycetota</taxon>
        <taxon>Actinomycetes</taxon>
        <taxon>Propionibacteriales</taxon>
        <taxon>Nocardioidaceae</taxon>
        <taxon>Nocardioides</taxon>
    </lineage>
</organism>
<proteinExistence type="predicted"/>